<evidence type="ECO:0000256" key="4">
    <source>
        <dbReference type="ARBA" id="ARBA00023004"/>
    </source>
</evidence>
<feature type="transmembrane region" description="Helical" evidence="5">
    <location>
        <begin position="24"/>
        <end position="49"/>
    </location>
</feature>
<dbReference type="GO" id="GO:0008202">
    <property type="term" value="P:steroid metabolic process"/>
    <property type="evidence" value="ECO:0000318"/>
    <property type="project" value="GO_Central"/>
</dbReference>
<dbReference type="GO" id="GO:0005737">
    <property type="term" value="C:cytoplasm"/>
    <property type="evidence" value="ECO:0000318"/>
    <property type="project" value="GO_Central"/>
</dbReference>
<dbReference type="PANTHER" id="PTHR24300:SF404">
    <property type="entry name" value="CYTOCHROME P450 2D6-LIKE"/>
    <property type="match status" value="1"/>
</dbReference>
<dbReference type="GeneID" id="118405539"/>
<comment type="cofactor">
    <cofactor evidence="1">
        <name>heme</name>
        <dbReference type="ChEBI" id="CHEBI:30413"/>
    </cofactor>
</comment>
<dbReference type="InterPro" id="IPR002401">
    <property type="entry name" value="Cyt_P450_E_grp-I"/>
</dbReference>
<name>A0A9J7KJ08_BRAFL</name>
<evidence type="ECO:0000313" key="6">
    <source>
        <dbReference type="Proteomes" id="UP000001554"/>
    </source>
</evidence>
<dbReference type="InterPro" id="IPR001128">
    <property type="entry name" value="Cyt_P450"/>
</dbReference>
<keyword evidence="5" id="KW-0812">Transmembrane</keyword>
<dbReference type="GO" id="GO:0006805">
    <property type="term" value="P:xenobiotic metabolic process"/>
    <property type="evidence" value="ECO:0000318"/>
    <property type="project" value="GO_Central"/>
</dbReference>
<protein>
    <submittedName>
        <fullName evidence="7">Cytochrome P450 2U1-like</fullName>
    </submittedName>
</protein>
<organism evidence="6 7">
    <name type="scientific">Branchiostoma floridae</name>
    <name type="common">Florida lancelet</name>
    <name type="synonym">Amphioxus</name>
    <dbReference type="NCBI Taxonomy" id="7739"/>
    <lineage>
        <taxon>Eukaryota</taxon>
        <taxon>Metazoa</taxon>
        <taxon>Chordata</taxon>
        <taxon>Cephalochordata</taxon>
        <taxon>Leptocardii</taxon>
        <taxon>Amphioxiformes</taxon>
        <taxon>Branchiostomatidae</taxon>
        <taxon>Branchiostoma</taxon>
    </lineage>
</organism>
<dbReference type="PRINTS" id="PR00463">
    <property type="entry name" value="EP450I"/>
</dbReference>
<sequence length="478" mass="53946">MLSAFFEKKMAVIVSWIAELVWEIFQISGLTIQTFLVFCVVFLLAYVLLKRHKNLPPYPAGRVPVLGHLLALGREPPLKLTAWRRQYGDVFTVRMGMEDVVVLNGYTAVKDALVDRSELFASRPPNYLLDAIVGCGKEIVSARWGPEFKQRRKFATAALKNLGMKVGTGSIEESIREEANCLRNRIAEYEGQAFNISSDLGVSVGNITCSMAFGKRYDYGDETFCGLLEAVMNVIAELGAGQIISVFPLLRFVPGINRAFMEVLKQNSKIHEVLWDEIARHRENFDNENPRDFIDFCLLELEQQEKVSGLTEENVMYMAQDLFFAGTETSTNTLLWSLLFMTLNPDIQQKVHEVLDTVVGKSLPALSHRSQLPYVNACLMETMRIRHIAPLIIPHATTDTVRVQEYDIPEGTLPGIPGDQPRESQLPGVIIHAKKIADTLEYSESEFQKAAECKKQLPESKYWEESHKNLLRVCGLID</sequence>
<dbReference type="Proteomes" id="UP000001554">
    <property type="component" value="Chromosome 18"/>
</dbReference>
<dbReference type="OrthoDB" id="1055148at2759"/>
<dbReference type="InterPro" id="IPR050182">
    <property type="entry name" value="Cytochrome_P450_fam2"/>
</dbReference>
<keyword evidence="6" id="KW-1185">Reference proteome</keyword>
<dbReference type="OMA" id="DHFRSVK"/>
<reference evidence="6" key="1">
    <citation type="journal article" date="2020" name="Nat. Ecol. Evol.">
        <title>Deeply conserved synteny resolves early events in vertebrate evolution.</title>
        <authorList>
            <person name="Simakov O."/>
            <person name="Marletaz F."/>
            <person name="Yue J.X."/>
            <person name="O'Connell B."/>
            <person name="Jenkins J."/>
            <person name="Brandt A."/>
            <person name="Calef R."/>
            <person name="Tung C.H."/>
            <person name="Huang T.K."/>
            <person name="Schmutz J."/>
            <person name="Satoh N."/>
            <person name="Yu J.K."/>
            <person name="Putnam N.H."/>
            <person name="Green R.E."/>
            <person name="Rokhsar D.S."/>
        </authorList>
    </citation>
    <scope>NUCLEOTIDE SEQUENCE [LARGE SCALE GENOMIC DNA]</scope>
    <source>
        <strain evidence="6">S238N-H82</strain>
    </source>
</reference>
<dbReference type="KEGG" id="bfo:118405539"/>
<dbReference type="SUPFAM" id="SSF48264">
    <property type="entry name" value="Cytochrome P450"/>
    <property type="match status" value="1"/>
</dbReference>
<dbReference type="InterPro" id="IPR036396">
    <property type="entry name" value="Cyt_P450_sf"/>
</dbReference>
<keyword evidence="4" id="KW-0408">Iron</keyword>
<proteinExistence type="inferred from homology"/>
<dbReference type="FunFam" id="1.10.630.10:FF:000445">
    <property type="entry name" value="Uncharacterized protein"/>
    <property type="match status" value="1"/>
</dbReference>
<evidence type="ECO:0000313" key="7">
    <source>
        <dbReference type="RefSeq" id="XP_035660937.1"/>
    </source>
</evidence>
<comment type="similarity">
    <text evidence="2">Belongs to the cytochrome P450 family.</text>
</comment>
<evidence type="ECO:0000256" key="1">
    <source>
        <dbReference type="ARBA" id="ARBA00001971"/>
    </source>
</evidence>
<keyword evidence="5" id="KW-1133">Transmembrane helix</keyword>
<dbReference type="Gene3D" id="1.10.630.10">
    <property type="entry name" value="Cytochrome P450"/>
    <property type="match status" value="1"/>
</dbReference>
<accession>A0A9J7KJ08</accession>
<dbReference type="GO" id="GO:0006082">
    <property type="term" value="P:organic acid metabolic process"/>
    <property type="evidence" value="ECO:0000318"/>
    <property type="project" value="GO_Central"/>
</dbReference>
<dbReference type="GO" id="GO:0020037">
    <property type="term" value="F:heme binding"/>
    <property type="evidence" value="ECO:0000318"/>
    <property type="project" value="GO_Central"/>
</dbReference>
<dbReference type="GO" id="GO:0008395">
    <property type="term" value="F:steroid hydroxylase activity"/>
    <property type="evidence" value="ECO:0000318"/>
    <property type="project" value="GO_Central"/>
</dbReference>
<dbReference type="AlphaFoldDB" id="A0A9J7KJ08"/>
<reference evidence="7" key="2">
    <citation type="submission" date="2025-08" db="UniProtKB">
        <authorList>
            <consortium name="RefSeq"/>
        </authorList>
    </citation>
    <scope>IDENTIFICATION</scope>
    <source>
        <strain evidence="7">S238N-H82</strain>
        <tissue evidence="7">Testes</tissue>
    </source>
</reference>
<dbReference type="PANTHER" id="PTHR24300">
    <property type="entry name" value="CYTOCHROME P450 508A4-RELATED"/>
    <property type="match status" value="1"/>
</dbReference>
<dbReference type="GO" id="GO:0005506">
    <property type="term" value="F:iron ion binding"/>
    <property type="evidence" value="ECO:0007669"/>
    <property type="project" value="InterPro"/>
</dbReference>
<gene>
    <name evidence="7" type="primary">LOC118405539</name>
</gene>
<keyword evidence="5" id="KW-0472">Membrane</keyword>
<dbReference type="Pfam" id="PF00067">
    <property type="entry name" value="p450"/>
    <property type="match status" value="1"/>
</dbReference>
<keyword evidence="3" id="KW-0479">Metal-binding</keyword>
<dbReference type="GO" id="GO:0016712">
    <property type="term" value="F:oxidoreductase activity, acting on paired donors, with incorporation or reduction of molecular oxygen, reduced flavin or flavoprotein as one donor, and incorporation of one atom of oxygen"/>
    <property type="evidence" value="ECO:0000318"/>
    <property type="project" value="GO_Central"/>
</dbReference>
<evidence type="ECO:0000256" key="5">
    <source>
        <dbReference type="SAM" id="Phobius"/>
    </source>
</evidence>
<evidence type="ECO:0000256" key="2">
    <source>
        <dbReference type="ARBA" id="ARBA00010617"/>
    </source>
</evidence>
<evidence type="ECO:0000256" key="3">
    <source>
        <dbReference type="ARBA" id="ARBA00022723"/>
    </source>
</evidence>
<dbReference type="RefSeq" id="XP_035660937.1">
    <property type="nucleotide sequence ID" value="XM_035805044.1"/>
</dbReference>